<dbReference type="EMBL" id="JNSL01000031">
    <property type="protein sequence ID" value="KGA19401.1"/>
    <property type="molecule type" value="Genomic_DNA"/>
</dbReference>
<protein>
    <recommendedName>
        <fullName evidence="2">HTH tetR-type domain-containing protein</fullName>
    </recommendedName>
</protein>
<comment type="caution">
    <text evidence="1">The sequence shown here is derived from an EMBL/GenBank/DDBJ whole genome shotgun (WGS) entry which is preliminary data.</text>
</comment>
<proteinExistence type="predicted"/>
<evidence type="ECO:0008006" key="2">
    <source>
        <dbReference type="Google" id="ProtNLM"/>
    </source>
</evidence>
<name>A0A094QXZ2_9ZZZZ</name>
<organism evidence="1">
    <name type="scientific">freshwater metagenome</name>
    <dbReference type="NCBI Taxonomy" id="449393"/>
    <lineage>
        <taxon>unclassified sequences</taxon>
        <taxon>metagenomes</taxon>
        <taxon>ecological metagenomes</taxon>
    </lineage>
</organism>
<evidence type="ECO:0000313" key="1">
    <source>
        <dbReference type="EMBL" id="KGA19401.1"/>
    </source>
</evidence>
<dbReference type="Gene3D" id="1.10.357.10">
    <property type="entry name" value="Tetracycline Repressor, domain 2"/>
    <property type="match status" value="1"/>
</dbReference>
<dbReference type="AlphaFoldDB" id="A0A094QXZ2"/>
<sequence length="247" mass="27495">MATPVAPDALAYTAKDWLKYGSTEAPSTREKMIMLAIEDIITVGPADFNAFRVCDRIDIKHPMVNYYFGNRDGLLAEATWWAYQDWSKNVRRSMREAPADPEKRLRAFIEEECVWAERMGGMYLLLQYPLASAGSHVIVAENYGEKMQGIFDYHLALLATTIVDLRSGKLSSLDFDEDSVPATALLLHPAEVIASGHVAWMTHGLASWSTGQHTATRKMPTRGIKGLTVGIARSSYVDQIIKVARGE</sequence>
<dbReference type="SUPFAM" id="SSF46689">
    <property type="entry name" value="Homeodomain-like"/>
    <property type="match status" value="1"/>
</dbReference>
<gene>
    <name evidence="1" type="ORF">GM51_6725</name>
</gene>
<reference evidence="1" key="1">
    <citation type="submission" date="2014-06" db="EMBL/GenBank/DDBJ databases">
        <title>Key roles for freshwater Actinobacteria revealed by deep metagenomic sequencing.</title>
        <authorList>
            <person name="Ghai R."/>
            <person name="Mizuno C.M."/>
            <person name="Picazo A."/>
            <person name="Camacho A."/>
            <person name="Rodriguez-Valera F."/>
        </authorList>
    </citation>
    <scope>NUCLEOTIDE SEQUENCE</scope>
</reference>
<dbReference type="InterPro" id="IPR009057">
    <property type="entry name" value="Homeodomain-like_sf"/>
</dbReference>
<accession>A0A094QXZ2</accession>